<comment type="caution">
    <text evidence="16">The sequence shown here is derived from an EMBL/GenBank/DDBJ whole genome shotgun (WGS) entry which is preliminary data.</text>
</comment>
<evidence type="ECO:0000256" key="3">
    <source>
        <dbReference type="ARBA" id="ARBA00018192"/>
    </source>
</evidence>
<evidence type="ECO:0000256" key="10">
    <source>
        <dbReference type="ARBA" id="ARBA00023128"/>
    </source>
</evidence>
<dbReference type="PANTHER" id="PTHR12966:SF0">
    <property type="entry name" value="NADH DEHYDROGENASE [UBIQUINONE] 1 ALPHA SUBCOMPLEX SUBUNIT 13"/>
    <property type="match status" value="1"/>
</dbReference>
<feature type="transmembrane region" description="Helical" evidence="14">
    <location>
        <begin position="38"/>
        <end position="57"/>
    </location>
</feature>
<evidence type="ECO:0000256" key="11">
    <source>
        <dbReference type="ARBA" id="ARBA00023136"/>
    </source>
</evidence>
<evidence type="ECO:0000256" key="12">
    <source>
        <dbReference type="ARBA" id="ARBA00045908"/>
    </source>
</evidence>
<feature type="region of interest" description="Disordered" evidence="15">
    <location>
        <begin position="1"/>
        <end position="22"/>
    </location>
</feature>
<comment type="subcellular location">
    <subcellularLocation>
        <location evidence="1 14">Mitochondrion inner membrane</location>
        <topology evidence="1 14">Single-pass membrane protein</topology>
        <orientation evidence="1 14">Matrix side</orientation>
    </subcellularLocation>
</comment>
<keyword evidence="6 14" id="KW-0812">Transmembrane</keyword>
<dbReference type="AlphaFoldDB" id="A0A834XL52"/>
<dbReference type="InterPro" id="IPR009346">
    <property type="entry name" value="GRIM-19"/>
</dbReference>
<evidence type="ECO:0000313" key="17">
    <source>
        <dbReference type="Proteomes" id="UP000639338"/>
    </source>
</evidence>
<evidence type="ECO:0000256" key="15">
    <source>
        <dbReference type="SAM" id="MobiDB-lite"/>
    </source>
</evidence>
<evidence type="ECO:0000256" key="9">
    <source>
        <dbReference type="ARBA" id="ARBA00022989"/>
    </source>
</evidence>
<evidence type="ECO:0000256" key="6">
    <source>
        <dbReference type="ARBA" id="ARBA00022692"/>
    </source>
</evidence>
<comment type="subunit">
    <text evidence="13">Complex I is composed of 45 different subunits. Interacts with CARD15, but not with CARD4. Interacts with STAT3, but not with STAT1, STAT2 and STAT5A. Interacts with OLFM4.</text>
</comment>
<dbReference type="PANTHER" id="PTHR12966">
    <property type="entry name" value="NADH DEHYDROGENASE UBIQUINONE 1 ALPHA SUBCOMPLEX SUBUNIT 13"/>
    <property type="match status" value="1"/>
</dbReference>
<keyword evidence="11 14" id="KW-0472">Membrane</keyword>
<reference evidence="16 17" key="1">
    <citation type="submission" date="2020-08" db="EMBL/GenBank/DDBJ databases">
        <title>Aphidius gifuensis genome sequencing and assembly.</title>
        <authorList>
            <person name="Du Z."/>
        </authorList>
    </citation>
    <scope>NUCLEOTIDE SEQUENCE [LARGE SCALE GENOMIC DNA]</scope>
    <source>
        <strain evidence="16">YNYX2018</strain>
        <tissue evidence="16">Adults</tissue>
    </source>
</reference>
<evidence type="ECO:0000256" key="8">
    <source>
        <dbReference type="ARBA" id="ARBA00022982"/>
    </source>
</evidence>
<evidence type="ECO:0000256" key="7">
    <source>
        <dbReference type="ARBA" id="ARBA00022792"/>
    </source>
</evidence>
<protein>
    <recommendedName>
        <fullName evidence="3 14">NADH dehydrogenase [ubiquinone] 1 alpha subcomplex subunit 13</fullName>
    </recommendedName>
</protein>
<name>A0A834XL52_APHGI</name>
<keyword evidence="17" id="KW-1185">Reference proteome</keyword>
<organism evidence="16 17">
    <name type="scientific">Aphidius gifuensis</name>
    <name type="common">Parasitoid wasp</name>
    <dbReference type="NCBI Taxonomy" id="684658"/>
    <lineage>
        <taxon>Eukaryota</taxon>
        <taxon>Metazoa</taxon>
        <taxon>Ecdysozoa</taxon>
        <taxon>Arthropoda</taxon>
        <taxon>Hexapoda</taxon>
        <taxon>Insecta</taxon>
        <taxon>Pterygota</taxon>
        <taxon>Neoptera</taxon>
        <taxon>Endopterygota</taxon>
        <taxon>Hymenoptera</taxon>
        <taxon>Apocrita</taxon>
        <taxon>Ichneumonoidea</taxon>
        <taxon>Braconidae</taxon>
        <taxon>Aphidiinae</taxon>
        <taxon>Aphidius</taxon>
    </lineage>
</organism>
<evidence type="ECO:0000256" key="13">
    <source>
        <dbReference type="ARBA" id="ARBA00046797"/>
    </source>
</evidence>
<comment type="function">
    <text evidence="12">Accessory subunit of the mitochondrial membrane respiratory chain NADH dehydrogenase (Complex I), that is believed not to be involved in catalysis. Complex I functions in the transfer of electrons from NADH to the respiratory chain. The immediate electron acceptor for the enzyme is believed to be ubiquinone. Involved in the interferon/all-trans-retinoic acid (IFN/RA) induced cell death. This apoptotic activity is inhibited by interaction with viral IRF1. Prevents the transactivation of STAT3 target genes. May play a role in CARD15-mediated innate mucosal responses and serve to regulate intestinal epithelial cell responses to microbes.</text>
</comment>
<evidence type="ECO:0000313" key="16">
    <source>
        <dbReference type="EMBL" id="KAF7987354.1"/>
    </source>
</evidence>
<keyword evidence="7 14" id="KW-0999">Mitochondrion inner membrane</keyword>
<keyword evidence="10 14" id="KW-0496">Mitochondrion</keyword>
<comment type="function">
    <text evidence="14">Complex I functions in the transfer of electrons from NADH to the respiratory chain. Accessory subunit of the mitochondrial membrane respiratory chain NADH dehydrogenase (Complex I), that is believed not to be involved in catalysis.</text>
</comment>
<dbReference type="GO" id="GO:0005743">
    <property type="term" value="C:mitochondrial inner membrane"/>
    <property type="evidence" value="ECO:0007669"/>
    <property type="project" value="UniProtKB-SubCell"/>
</dbReference>
<evidence type="ECO:0000256" key="14">
    <source>
        <dbReference type="RuleBase" id="RU368034"/>
    </source>
</evidence>
<evidence type="ECO:0000256" key="2">
    <source>
        <dbReference type="ARBA" id="ARBA00007312"/>
    </source>
</evidence>
<dbReference type="OrthoDB" id="3308at2759"/>
<evidence type="ECO:0000256" key="5">
    <source>
        <dbReference type="ARBA" id="ARBA00022660"/>
    </source>
</evidence>
<dbReference type="Pfam" id="PF06212">
    <property type="entry name" value="GRIM-19"/>
    <property type="match status" value="1"/>
</dbReference>
<keyword evidence="9 14" id="KW-1133">Transmembrane helix</keyword>
<evidence type="ECO:0000256" key="1">
    <source>
        <dbReference type="ARBA" id="ARBA00004298"/>
    </source>
</evidence>
<dbReference type="Proteomes" id="UP000639338">
    <property type="component" value="Unassembled WGS sequence"/>
</dbReference>
<accession>A0A834XL52</accession>
<comment type="similarity">
    <text evidence="2 14">Belongs to the complex I NDUFA13 subunit family.</text>
</comment>
<sequence length="155" mass="17835">MATIGARFKSGPQDMPPPGGYDPIQTSRVHLRRVVTPTIASALTIASAVIGGIAFYYSTRDFRRSQIEMQSARHVLLPLLIAERDREFLKNLRRNYNEEKELMKDYPGWVVGTYFGEPVYHGEPEEKLIEPCYKEYTVHASFEDTQELYFRSVLT</sequence>
<gene>
    <name evidence="16" type="ORF">HCN44_003116</name>
</gene>
<keyword evidence="5 14" id="KW-0679">Respiratory chain</keyword>
<dbReference type="GO" id="GO:0045271">
    <property type="term" value="C:respiratory chain complex I"/>
    <property type="evidence" value="ECO:0007669"/>
    <property type="project" value="UniProtKB-UniRule"/>
</dbReference>
<proteinExistence type="inferred from homology"/>
<evidence type="ECO:0000256" key="4">
    <source>
        <dbReference type="ARBA" id="ARBA00022448"/>
    </source>
</evidence>
<keyword evidence="4 14" id="KW-0813">Transport</keyword>
<keyword evidence="8 14" id="KW-0249">Electron transport</keyword>
<dbReference type="EMBL" id="JACMRX010000006">
    <property type="protein sequence ID" value="KAF7987354.1"/>
    <property type="molecule type" value="Genomic_DNA"/>
</dbReference>